<feature type="compositionally biased region" description="Gly residues" evidence="1">
    <location>
        <begin position="177"/>
        <end position="186"/>
    </location>
</feature>
<feature type="region of interest" description="Disordered" evidence="1">
    <location>
        <begin position="98"/>
        <end position="220"/>
    </location>
</feature>
<dbReference type="Proteomes" id="UP000001685">
    <property type="component" value="Chromosome"/>
</dbReference>
<proteinExistence type="predicted"/>
<dbReference type="InterPro" id="IPR036366">
    <property type="entry name" value="PGBDSf"/>
</dbReference>
<feature type="compositionally biased region" description="Basic and acidic residues" evidence="1">
    <location>
        <begin position="1"/>
        <end position="11"/>
    </location>
</feature>
<feature type="compositionally biased region" description="Low complexity" evidence="1">
    <location>
        <begin position="187"/>
        <end position="197"/>
    </location>
</feature>
<keyword evidence="2" id="KW-1133">Transmembrane helix</keyword>
<name>B1VYK8_STRGG</name>
<keyword evidence="2" id="KW-0472">Membrane</keyword>
<evidence type="ECO:0000313" key="3">
    <source>
        <dbReference type="EMBL" id="BAG21993.1"/>
    </source>
</evidence>
<organism evidence="3 4">
    <name type="scientific">Streptomyces griseus subsp. griseus (strain JCM 4626 / CBS 651.72 / NBRC 13350 / KCC S-0626 / ISP 5235)</name>
    <dbReference type="NCBI Taxonomy" id="455632"/>
    <lineage>
        <taxon>Bacteria</taxon>
        <taxon>Bacillati</taxon>
        <taxon>Actinomycetota</taxon>
        <taxon>Actinomycetes</taxon>
        <taxon>Kitasatosporales</taxon>
        <taxon>Streptomycetaceae</taxon>
        <taxon>Streptomyces</taxon>
    </lineage>
</organism>
<feature type="region of interest" description="Disordered" evidence="1">
    <location>
        <begin position="242"/>
        <end position="364"/>
    </location>
</feature>
<dbReference type="InterPro" id="IPR036365">
    <property type="entry name" value="PGBD-like_sf"/>
</dbReference>
<feature type="region of interest" description="Disordered" evidence="1">
    <location>
        <begin position="1"/>
        <end position="57"/>
    </location>
</feature>
<dbReference type="KEGG" id="sgr:SGR_5164"/>
<evidence type="ECO:0000313" key="4">
    <source>
        <dbReference type="Proteomes" id="UP000001685"/>
    </source>
</evidence>
<feature type="compositionally biased region" description="Gly residues" evidence="1">
    <location>
        <begin position="105"/>
        <end position="114"/>
    </location>
</feature>
<gene>
    <name evidence="3" type="ordered locus">SGR_5164</name>
</gene>
<accession>B1VYK8</accession>
<evidence type="ECO:0000256" key="2">
    <source>
        <dbReference type="SAM" id="Phobius"/>
    </source>
</evidence>
<keyword evidence="2" id="KW-0812">Transmembrane</keyword>
<dbReference type="Gene3D" id="1.10.101.10">
    <property type="entry name" value="PGBD-like superfamily/PGBD"/>
    <property type="match status" value="1"/>
</dbReference>
<feature type="compositionally biased region" description="Gly residues" evidence="1">
    <location>
        <begin position="123"/>
        <end position="132"/>
    </location>
</feature>
<feature type="region of interest" description="Disordered" evidence="1">
    <location>
        <begin position="404"/>
        <end position="431"/>
    </location>
</feature>
<reference evidence="4" key="1">
    <citation type="journal article" date="2008" name="J. Bacteriol.">
        <title>Genome sequence of the streptomycin-producing microorganism Streptomyces griseus IFO 13350.</title>
        <authorList>
            <person name="Ohnishi Y."/>
            <person name="Ishikawa J."/>
            <person name="Hara H."/>
            <person name="Suzuki H."/>
            <person name="Ikenoya M."/>
            <person name="Ikeda H."/>
            <person name="Yamashita A."/>
            <person name="Hattori M."/>
            <person name="Horinouchi S."/>
        </authorList>
    </citation>
    <scope>NUCLEOTIDE SEQUENCE [LARGE SCALE GENOMIC DNA]</scope>
    <source>
        <strain evidence="4">JCM 4626 / NBRC 13350</strain>
    </source>
</reference>
<feature type="compositionally biased region" description="Low complexity" evidence="1">
    <location>
        <begin position="312"/>
        <end position="336"/>
    </location>
</feature>
<dbReference type="eggNOG" id="COG3409">
    <property type="taxonomic scope" value="Bacteria"/>
</dbReference>
<feature type="transmembrane region" description="Helical" evidence="2">
    <location>
        <begin position="223"/>
        <end position="246"/>
    </location>
</feature>
<evidence type="ECO:0000256" key="1">
    <source>
        <dbReference type="SAM" id="MobiDB-lite"/>
    </source>
</evidence>
<protein>
    <submittedName>
        <fullName evidence="3">Peptidodoglycan-binding membrane protein</fullName>
    </submittedName>
</protein>
<feature type="compositionally biased region" description="Low complexity" evidence="1">
    <location>
        <begin position="142"/>
        <end position="169"/>
    </location>
</feature>
<feature type="compositionally biased region" description="Pro residues" evidence="1">
    <location>
        <begin position="337"/>
        <end position="347"/>
    </location>
</feature>
<feature type="compositionally biased region" description="Low complexity" evidence="1">
    <location>
        <begin position="271"/>
        <end position="305"/>
    </location>
</feature>
<dbReference type="EMBL" id="AP009493">
    <property type="protein sequence ID" value="BAG21993.1"/>
    <property type="molecule type" value="Genomic_DNA"/>
</dbReference>
<dbReference type="HOGENOM" id="CLU_048886_0_0_11"/>
<dbReference type="SUPFAM" id="SSF47090">
    <property type="entry name" value="PGBD-like"/>
    <property type="match status" value="1"/>
</dbReference>
<sequence>MACRGRAEPRRAVGLPRSGLHNRRQFKGRGPTMTGHACPRCGRRTAGEPGTEHRVPCRCGAGASSARLTEDEQRAARTAEIAAAEDFDPLRIRPYVTLTDHAGARGDGSGGPRPGSGTREGAATGGWEGAGPSGTRDDAASPAWEGTATGTGPAAPDAAGNPADPGAVASTMPLFLGGDGPKGGVGAAPDAGGTVPDGSRRRTAGATPVFAPDPVRPRRRSPLGALAVGAAVAAVVGTAAFAGGLFGGDDGGNEALPEATTSVPDTEDEPAASVAPSPSASAAPPRTHSPSATPSASPSASASPTRSRDPEPTATATASAPPATGASPSPDAGAPSAAPPDGPPPALAPSSLRPGDRGPEVAELQTRLRTVGEWLYSGPVDGSSYSDQVAHSVAIYQSYKAIQGDPIGVYGPNTRRALEQETNGNGRHRAH</sequence>
<dbReference type="AlphaFoldDB" id="B1VYK8"/>